<dbReference type="InterPro" id="IPR011629">
    <property type="entry name" value="CobW-like_C"/>
</dbReference>
<dbReference type="SMART" id="SM00833">
    <property type="entry name" value="CobW_C"/>
    <property type="match status" value="1"/>
</dbReference>
<name>A0A1V8ZZ77_SACPI</name>
<evidence type="ECO:0000259" key="1">
    <source>
        <dbReference type="SMART" id="SM00833"/>
    </source>
</evidence>
<gene>
    <name evidence="2" type="ORF">B1813_19315</name>
</gene>
<dbReference type="EMBL" id="MWIH01000008">
    <property type="protein sequence ID" value="OQO89984.1"/>
    <property type="molecule type" value="Genomic_DNA"/>
</dbReference>
<dbReference type="SUPFAM" id="SSF90002">
    <property type="entry name" value="Hypothetical protein YjiA, C-terminal domain"/>
    <property type="match status" value="1"/>
</dbReference>
<dbReference type="Gene3D" id="3.40.50.300">
    <property type="entry name" value="P-loop containing nucleotide triphosphate hydrolases"/>
    <property type="match status" value="1"/>
</dbReference>
<dbReference type="STRING" id="1962155.B1813_19315"/>
<keyword evidence="3" id="KW-1185">Reference proteome</keyword>
<dbReference type="AlphaFoldDB" id="A0A1V8ZZ77"/>
<evidence type="ECO:0000313" key="2">
    <source>
        <dbReference type="EMBL" id="OQO89984.1"/>
    </source>
</evidence>
<dbReference type="InterPro" id="IPR051927">
    <property type="entry name" value="Zn_Chap_cDPG_Synth"/>
</dbReference>
<dbReference type="RefSeq" id="WP_176218345.1">
    <property type="nucleotide sequence ID" value="NZ_MWIH01000008.1"/>
</dbReference>
<comment type="caution">
    <text evidence="2">The sequence shown here is derived from an EMBL/GenBank/DDBJ whole genome shotgun (WGS) entry which is preliminary data.</text>
</comment>
<sequence>MIDQHRVPLVLIGGLPAHGTRHLADRFADEPNTAVVYHDLRDVADGVVHRTVRVHGTADTAIVRLDHGCVSCTLRHDLLPLLRRLARTAGVDRLVCHLDRALEPDRVCWELHRTPVDGETVLSDVEIAGVVTVLDPGTWLADATGDDLLAERGWHGAGDDGRTVAQVALSQVEFADVLVLAGHAPDPWTAARTGAVCARVAPSAPLLDLPGLTGDALLLTLAEAPRTGRRGAPVDPHGALVRGEPPLDADCGVELTTFSAQRPFHPGRLYDALDVLLDGVVRTRGRLWVASRPDSALWLESAGGGLGLAVLGPWLDAPDSPDWDEVTDERSALASLRWHPVWGDRAQELVVVSHLADPRDIREALSGALLTDAELAEGREAWAAYPDPFAHHGEHPVTTTGKDNA</sequence>
<dbReference type="Pfam" id="PF07683">
    <property type="entry name" value="CobW_C"/>
    <property type="match status" value="1"/>
</dbReference>
<organism evidence="2 3">
    <name type="scientific">Saccharomonospora piscinae</name>
    <dbReference type="NCBI Taxonomy" id="687388"/>
    <lineage>
        <taxon>Bacteria</taxon>
        <taxon>Bacillati</taxon>
        <taxon>Actinomycetota</taxon>
        <taxon>Actinomycetes</taxon>
        <taxon>Pseudonocardiales</taxon>
        <taxon>Pseudonocardiaceae</taxon>
        <taxon>Saccharomonospora</taxon>
    </lineage>
</organism>
<dbReference type="Proteomes" id="UP000192591">
    <property type="component" value="Unassembled WGS sequence"/>
</dbReference>
<accession>A0A1V8ZZ77</accession>
<evidence type="ECO:0000313" key="3">
    <source>
        <dbReference type="Proteomes" id="UP000192591"/>
    </source>
</evidence>
<dbReference type="InterPro" id="IPR027417">
    <property type="entry name" value="P-loop_NTPase"/>
</dbReference>
<proteinExistence type="predicted"/>
<reference evidence="2 3" key="1">
    <citation type="submission" date="2017-02" db="EMBL/GenBank/DDBJ databases">
        <title>Draft genome of Saccharomonospora sp. 154.</title>
        <authorList>
            <person name="Alonso-Carmona G.S."/>
            <person name="De La Haba R."/>
            <person name="Vera-Gargallo B."/>
            <person name="Sandoval-Trujillo A.H."/>
            <person name="Ramirez-Duran N."/>
            <person name="Ventosa A."/>
        </authorList>
    </citation>
    <scope>NUCLEOTIDE SEQUENCE [LARGE SCALE GENOMIC DNA]</scope>
    <source>
        <strain evidence="2 3">LRS4.154</strain>
    </source>
</reference>
<dbReference type="PANTHER" id="PTHR43603">
    <property type="entry name" value="COBW DOMAIN-CONTAINING PROTEIN DDB_G0274527"/>
    <property type="match status" value="1"/>
</dbReference>
<dbReference type="PANTHER" id="PTHR43603:SF1">
    <property type="entry name" value="ZINC-REGULATED GTPASE METALLOPROTEIN ACTIVATOR 1"/>
    <property type="match status" value="1"/>
</dbReference>
<protein>
    <submittedName>
        <fullName evidence="2">Cobalamin biosynthesis protein CobW</fullName>
    </submittedName>
</protein>
<feature type="domain" description="CobW C-terminal" evidence="1">
    <location>
        <begin position="253"/>
        <end position="369"/>
    </location>
</feature>
<dbReference type="InterPro" id="IPR003495">
    <property type="entry name" value="CobW/HypB/UreG_nucleotide-bd"/>
</dbReference>
<dbReference type="NCBIfam" id="NF047431">
    <property type="entry name" value="hiber_recruit"/>
    <property type="match status" value="1"/>
</dbReference>
<dbReference type="Pfam" id="PF02492">
    <property type="entry name" value="cobW"/>
    <property type="match status" value="1"/>
</dbReference>